<dbReference type="CDD" id="cd05466">
    <property type="entry name" value="PBP2_LTTR_substrate"/>
    <property type="match status" value="1"/>
</dbReference>
<comment type="caution">
    <text evidence="6">The sequence shown here is derived from an EMBL/GenBank/DDBJ whole genome shotgun (WGS) entry which is preliminary data.</text>
</comment>
<proteinExistence type="inferred from homology"/>
<dbReference type="RefSeq" id="WP_317979519.1">
    <property type="nucleotide sequence ID" value="NZ_BTCL01000004.1"/>
</dbReference>
<evidence type="ECO:0000259" key="5">
    <source>
        <dbReference type="PROSITE" id="PS50931"/>
    </source>
</evidence>
<gene>
    <name evidence="6" type="ORF">PghCCS26_16800</name>
</gene>
<dbReference type="InterPro" id="IPR036388">
    <property type="entry name" value="WH-like_DNA-bd_sf"/>
</dbReference>
<evidence type="ECO:0000313" key="7">
    <source>
        <dbReference type="Proteomes" id="UP001285921"/>
    </source>
</evidence>
<keyword evidence="2" id="KW-0805">Transcription regulation</keyword>
<keyword evidence="4" id="KW-0804">Transcription</keyword>
<sequence length="296" mass="33412">MEIRQLEYFQAICEELHFTRAADKLGITQPTLSYQIKQLEEELEVPLFHRIGKKIALTEAGFILLNHSRNIFRSIDGAREEIAELHHMERGTLTIGTLIGEINDLVSGLLVDFHNKYPGISIKLLALEDVVDPLLQDELDFAVTIFPVDDDRFCKVSLYEEEFYFVAHSSSPLNGKSSVTIEEAMREPIIMFPKTHRCRQLIDAVCSMHGVAWEPVIETSAIKSILSLVQSGAGASILSKTLLELYPGQDMIMIPISNPSLRREVGIAYLKDRYIGKATGAFMKQLTSRFDRIETL</sequence>
<keyword evidence="7" id="KW-1185">Reference proteome</keyword>
<reference evidence="6 7" key="1">
    <citation type="submission" date="2023-05" db="EMBL/GenBank/DDBJ databases">
        <title>Draft genome of Paenibacillus sp. CCS26.</title>
        <authorList>
            <person name="Akita H."/>
            <person name="Shinto Y."/>
            <person name="Kimura Z."/>
        </authorList>
    </citation>
    <scope>NUCLEOTIDE SEQUENCE [LARGE SCALE GENOMIC DNA]</scope>
    <source>
        <strain evidence="6 7">CCS26</strain>
    </source>
</reference>
<feature type="domain" description="HTH lysR-type" evidence="5">
    <location>
        <begin position="1"/>
        <end position="58"/>
    </location>
</feature>
<dbReference type="PANTHER" id="PTHR30419">
    <property type="entry name" value="HTH-TYPE TRANSCRIPTIONAL REGULATOR YBHD"/>
    <property type="match status" value="1"/>
</dbReference>
<dbReference type="InterPro" id="IPR005119">
    <property type="entry name" value="LysR_subst-bd"/>
</dbReference>
<evidence type="ECO:0000256" key="3">
    <source>
        <dbReference type="ARBA" id="ARBA00023125"/>
    </source>
</evidence>
<dbReference type="InterPro" id="IPR036390">
    <property type="entry name" value="WH_DNA-bd_sf"/>
</dbReference>
<accession>A0ABQ6NK60</accession>
<dbReference type="SUPFAM" id="SSF46785">
    <property type="entry name" value="Winged helix' DNA-binding domain"/>
    <property type="match status" value="1"/>
</dbReference>
<evidence type="ECO:0000313" key="6">
    <source>
        <dbReference type="EMBL" id="GMK44552.1"/>
    </source>
</evidence>
<dbReference type="Gene3D" id="3.40.190.290">
    <property type="match status" value="1"/>
</dbReference>
<dbReference type="PRINTS" id="PR00039">
    <property type="entry name" value="HTHLYSR"/>
</dbReference>
<dbReference type="PROSITE" id="PS50931">
    <property type="entry name" value="HTH_LYSR"/>
    <property type="match status" value="1"/>
</dbReference>
<dbReference type="Pfam" id="PF00126">
    <property type="entry name" value="HTH_1"/>
    <property type="match status" value="1"/>
</dbReference>
<keyword evidence="3" id="KW-0238">DNA-binding</keyword>
<comment type="similarity">
    <text evidence="1">Belongs to the LysR transcriptional regulatory family.</text>
</comment>
<evidence type="ECO:0000256" key="1">
    <source>
        <dbReference type="ARBA" id="ARBA00009437"/>
    </source>
</evidence>
<evidence type="ECO:0000256" key="2">
    <source>
        <dbReference type="ARBA" id="ARBA00023015"/>
    </source>
</evidence>
<organism evidence="6 7">
    <name type="scientific">Paenibacillus glycanilyticus</name>
    <dbReference type="NCBI Taxonomy" id="126569"/>
    <lineage>
        <taxon>Bacteria</taxon>
        <taxon>Bacillati</taxon>
        <taxon>Bacillota</taxon>
        <taxon>Bacilli</taxon>
        <taxon>Bacillales</taxon>
        <taxon>Paenibacillaceae</taxon>
        <taxon>Paenibacillus</taxon>
    </lineage>
</organism>
<dbReference type="EMBL" id="BTCL01000004">
    <property type="protein sequence ID" value="GMK44552.1"/>
    <property type="molecule type" value="Genomic_DNA"/>
</dbReference>
<dbReference type="Pfam" id="PF03466">
    <property type="entry name" value="LysR_substrate"/>
    <property type="match status" value="1"/>
</dbReference>
<protein>
    <submittedName>
        <fullName evidence="6">LysR family transcriptional regulator</fullName>
    </submittedName>
</protein>
<dbReference type="InterPro" id="IPR050950">
    <property type="entry name" value="HTH-type_LysR_regulators"/>
</dbReference>
<name>A0ABQ6NK60_9BACL</name>
<evidence type="ECO:0000256" key="4">
    <source>
        <dbReference type="ARBA" id="ARBA00023163"/>
    </source>
</evidence>
<dbReference type="Proteomes" id="UP001285921">
    <property type="component" value="Unassembled WGS sequence"/>
</dbReference>
<dbReference type="SUPFAM" id="SSF53850">
    <property type="entry name" value="Periplasmic binding protein-like II"/>
    <property type="match status" value="1"/>
</dbReference>
<dbReference type="InterPro" id="IPR000847">
    <property type="entry name" value="LysR_HTH_N"/>
</dbReference>
<dbReference type="Gene3D" id="1.10.10.10">
    <property type="entry name" value="Winged helix-like DNA-binding domain superfamily/Winged helix DNA-binding domain"/>
    <property type="match status" value="1"/>
</dbReference>